<dbReference type="EMBL" id="JAWZYT010005733">
    <property type="protein sequence ID" value="KAK4289764.1"/>
    <property type="molecule type" value="Genomic_DNA"/>
</dbReference>
<keyword evidence="3" id="KW-1185">Reference proteome</keyword>
<gene>
    <name evidence="2" type="ORF">Pmani_037292</name>
</gene>
<protein>
    <submittedName>
        <fullName evidence="2">Uncharacterized protein</fullName>
    </submittedName>
</protein>
<evidence type="ECO:0000313" key="3">
    <source>
        <dbReference type="Proteomes" id="UP001292094"/>
    </source>
</evidence>
<organism evidence="2 3">
    <name type="scientific">Petrolisthes manimaculis</name>
    <dbReference type="NCBI Taxonomy" id="1843537"/>
    <lineage>
        <taxon>Eukaryota</taxon>
        <taxon>Metazoa</taxon>
        <taxon>Ecdysozoa</taxon>
        <taxon>Arthropoda</taxon>
        <taxon>Crustacea</taxon>
        <taxon>Multicrustacea</taxon>
        <taxon>Malacostraca</taxon>
        <taxon>Eumalacostraca</taxon>
        <taxon>Eucarida</taxon>
        <taxon>Decapoda</taxon>
        <taxon>Pleocyemata</taxon>
        <taxon>Anomura</taxon>
        <taxon>Galatheoidea</taxon>
        <taxon>Porcellanidae</taxon>
        <taxon>Petrolisthes</taxon>
    </lineage>
</organism>
<name>A0AAE1NGM3_9EUCA</name>
<feature type="region of interest" description="Disordered" evidence="1">
    <location>
        <begin position="186"/>
        <end position="209"/>
    </location>
</feature>
<feature type="region of interest" description="Disordered" evidence="1">
    <location>
        <begin position="73"/>
        <end position="105"/>
    </location>
</feature>
<sequence length="209" mass="22704">MKIDERDKQSLVTRHLPVRTFYLSAFSPSNTADPTTYFSTTPPLPTQPKPTYSFPDTTPLPTLPPPLPILPPPLPTLPPPLPTLPTPLPTLPTPLPTLPTPPPTLPTPPPTLPTPLPTLLPPFPWHLPSLYPNLDYTHDTSLNPLTLDQLTILTPSPPPLALSTSPNTPQLVNHIPLTPSCSHTFSKRSGGNGRGHMFTWTPVQGRDAD</sequence>
<proteinExistence type="predicted"/>
<dbReference type="Proteomes" id="UP001292094">
    <property type="component" value="Unassembled WGS sequence"/>
</dbReference>
<dbReference type="AlphaFoldDB" id="A0AAE1NGM3"/>
<accession>A0AAE1NGM3</accession>
<evidence type="ECO:0000256" key="1">
    <source>
        <dbReference type="SAM" id="MobiDB-lite"/>
    </source>
</evidence>
<dbReference type="PRINTS" id="PR01217">
    <property type="entry name" value="PRICHEXTENSN"/>
</dbReference>
<comment type="caution">
    <text evidence="2">The sequence shown here is derived from an EMBL/GenBank/DDBJ whole genome shotgun (WGS) entry which is preliminary data.</text>
</comment>
<reference evidence="2" key="1">
    <citation type="submission" date="2023-11" db="EMBL/GenBank/DDBJ databases">
        <title>Genome assemblies of two species of porcelain crab, Petrolisthes cinctipes and Petrolisthes manimaculis (Anomura: Porcellanidae).</title>
        <authorList>
            <person name="Angst P."/>
        </authorList>
    </citation>
    <scope>NUCLEOTIDE SEQUENCE</scope>
    <source>
        <strain evidence="2">PB745_02</strain>
        <tissue evidence="2">Gill</tissue>
    </source>
</reference>
<evidence type="ECO:0000313" key="2">
    <source>
        <dbReference type="EMBL" id="KAK4289764.1"/>
    </source>
</evidence>
<feature type="region of interest" description="Disordered" evidence="1">
    <location>
        <begin position="32"/>
        <end position="61"/>
    </location>
</feature>